<keyword evidence="2" id="KW-0238">DNA-binding</keyword>
<dbReference type="SUPFAM" id="SSF47413">
    <property type="entry name" value="lambda repressor-like DNA-binding domains"/>
    <property type="match status" value="1"/>
</dbReference>
<dbReference type="PROSITE" id="PS50932">
    <property type="entry name" value="HTH_LACI_2"/>
    <property type="match status" value="1"/>
</dbReference>
<organism evidence="5 6">
    <name type="scientific">Bremerella alba</name>
    <dbReference type="NCBI Taxonomy" id="980252"/>
    <lineage>
        <taxon>Bacteria</taxon>
        <taxon>Pseudomonadati</taxon>
        <taxon>Planctomycetota</taxon>
        <taxon>Planctomycetia</taxon>
        <taxon>Pirellulales</taxon>
        <taxon>Pirellulaceae</taxon>
        <taxon>Bremerella</taxon>
    </lineage>
</organism>
<dbReference type="AlphaFoldDB" id="A0A7V8V3J6"/>
<evidence type="ECO:0000259" key="4">
    <source>
        <dbReference type="PROSITE" id="PS50932"/>
    </source>
</evidence>
<dbReference type="Proteomes" id="UP000551616">
    <property type="component" value="Unassembled WGS sequence"/>
</dbReference>
<dbReference type="EMBL" id="JABRWO010000003">
    <property type="protein sequence ID" value="MBA2114131.1"/>
    <property type="molecule type" value="Genomic_DNA"/>
</dbReference>
<evidence type="ECO:0000313" key="5">
    <source>
        <dbReference type="EMBL" id="MBA2114131.1"/>
    </source>
</evidence>
<dbReference type="CDD" id="cd06267">
    <property type="entry name" value="PBP1_LacI_sugar_binding-like"/>
    <property type="match status" value="1"/>
</dbReference>
<dbReference type="SUPFAM" id="SSF53822">
    <property type="entry name" value="Periplasmic binding protein-like I"/>
    <property type="match status" value="1"/>
</dbReference>
<dbReference type="PANTHER" id="PTHR30146:SF109">
    <property type="entry name" value="HTH-TYPE TRANSCRIPTIONAL REGULATOR GALS"/>
    <property type="match status" value="1"/>
</dbReference>
<evidence type="ECO:0000256" key="3">
    <source>
        <dbReference type="ARBA" id="ARBA00023163"/>
    </source>
</evidence>
<dbReference type="Gene3D" id="3.40.50.2300">
    <property type="match status" value="2"/>
</dbReference>
<comment type="caution">
    <text evidence="5">The sequence shown here is derived from an EMBL/GenBank/DDBJ whole genome shotgun (WGS) entry which is preliminary data.</text>
</comment>
<dbReference type="SMART" id="SM00354">
    <property type="entry name" value="HTH_LACI"/>
    <property type="match status" value="1"/>
</dbReference>
<dbReference type="GO" id="GO:0000976">
    <property type="term" value="F:transcription cis-regulatory region binding"/>
    <property type="evidence" value="ECO:0007669"/>
    <property type="project" value="TreeGrafter"/>
</dbReference>
<dbReference type="CDD" id="cd01392">
    <property type="entry name" value="HTH_LacI"/>
    <property type="match status" value="1"/>
</dbReference>
<accession>A0A7V8V3J6</accession>
<dbReference type="Gene3D" id="1.10.260.40">
    <property type="entry name" value="lambda repressor-like DNA-binding domains"/>
    <property type="match status" value="1"/>
</dbReference>
<evidence type="ECO:0000313" key="6">
    <source>
        <dbReference type="Proteomes" id="UP000551616"/>
    </source>
</evidence>
<dbReference type="Pfam" id="PF13377">
    <property type="entry name" value="Peripla_BP_3"/>
    <property type="match status" value="1"/>
</dbReference>
<reference evidence="5 6" key="1">
    <citation type="submission" date="2020-05" db="EMBL/GenBank/DDBJ databases">
        <title>Bremerella alba sp. nov., a novel planctomycete isolated from the surface of the macroalga Fucus spiralis.</title>
        <authorList>
            <person name="Godinho O."/>
            <person name="Botelho R."/>
            <person name="Albuquerque L."/>
            <person name="Wiegand S."/>
            <person name="Da Costa M.S."/>
            <person name="Lobo-Da-Cunha A."/>
            <person name="Jogler C."/>
            <person name="Lage O.M."/>
        </authorList>
    </citation>
    <scope>NUCLEOTIDE SEQUENCE [LARGE SCALE GENOMIC DNA]</scope>
    <source>
        <strain evidence="5 6">FF15</strain>
    </source>
</reference>
<dbReference type="RefSeq" id="WP_207395614.1">
    <property type="nucleotide sequence ID" value="NZ_JABRWO010000003.1"/>
</dbReference>
<feature type="domain" description="HTH lacI-type" evidence="4">
    <location>
        <begin position="6"/>
        <end position="56"/>
    </location>
</feature>
<dbReference type="InterPro" id="IPR000843">
    <property type="entry name" value="HTH_LacI"/>
</dbReference>
<dbReference type="PANTHER" id="PTHR30146">
    <property type="entry name" value="LACI-RELATED TRANSCRIPTIONAL REPRESSOR"/>
    <property type="match status" value="1"/>
</dbReference>
<dbReference type="Pfam" id="PF00356">
    <property type="entry name" value="LacI"/>
    <property type="match status" value="1"/>
</dbReference>
<dbReference type="GO" id="GO:0003700">
    <property type="term" value="F:DNA-binding transcription factor activity"/>
    <property type="evidence" value="ECO:0007669"/>
    <property type="project" value="TreeGrafter"/>
</dbReference>
<name>A0A7V8V3J6_9BACT</name>
<dbReference type="InterPro" id="IPR046335">
    <property type="entry name" value="LacI/GalR-like_sensor"/>
</dbReference>
<sequence>MANTVEIAEAAGVSQATVSRVINNQSGVAPETVQLVRDMIKRLGYQPRPRKARKSSEPVKPPKNVAVVMLDESCQRHPTLAMAKLKGVQQALAIAGMNMILADVSSGEVNVPAIAQKQLDGVLLWGHRGSKELLDKLQGIPAVWLSSHVSSTDSVVSQGNAAIGQLAGEYLLKQNHTNLCFLTVHSDHPGFAARGDGFGYAVHLAGHEIRRFQSEQDVPFEKMSSQQLEESLALLVETMLAEMPRPIGLFLPDDQITATVYRLLQRANVEVGRDIEIVSCNNEEPYLAGLHPRPATIDLGPELTGRRAVEQLLWNIRQPQLSGRRVELIVEPILIDGESLADFS</sequence>
<dbReference type="InterPro" id="IPR010982">
    <property type="entry name" value="Lambda_DNA-bd_dom_sf"/>
</dbReference>
<dbReference type="InterPro" id="IPR028082">
    <property type="entry name" value="Peripla_BP_I"/>
</dbReference>
<gene>
    <name evidence="5" type="primary">rbsR</name>
    <name evidence="5" type="ORF">HOV93_12870</name>
</gene>
<proteinExistence type="predicted"/>
<keyword evidence="3" id="KW-0804">Transcription</keyword>
<evidence type="ECO:0000256" key="2">
    <source>
        <dbReference type="ARBA" id="ARBA00023125"/>
    </source>
</evidence>
<protein>
    <submittedName>
        <fullName evidence="5">Ribose operon repressor</fullName>
    </submittedName>
</protein>
<keyword evidence="6" id="KW-1185">Reference proteome</keyword>
<keyword evidence="1" id="KW-0805">Transcription regulation</keyword>
<evidence type="ECO:0000256" key="1">
    <source>
        <dbReference type="ARBA" id="ARBA00023015"/>
    </source>
</evidence>